<dbReference type="Proteomes" id="UP001159405">
    <property type="component" value="Unassembled WGS sequence"/>
</dbReference>
<dbReference type="SMART" id="SM00159">
    <property type="entry name" value="PTX"/>
    <property type="match status" value="1"/>
</dbReference>
<dbReference type="PANTHER" id="PTHR45869:SF8">
    <property type="entry name" value="LAMG-LIKE JELLYROLL FOLD DOMAIN-CONTAINING PROTEIN"/>
    <property type="match status" value="1"/>
</dbReference>
<dbReference type="EMBL" id="CALNXK010000054">
    <property type="protein sequence ID" value="CAH3134574.1"/>
    <property type="molecule type" value="Genomic_DNA"/>
</dbReference>
<evidence type="ECO:0000256" key="4">
    <source>
        <dbReference type="SAM" id="SignalP"/>
    </source>
</evidence>
<dbReference type="InterPro" id="IPR001759">
    <property type="entry name" value="PTX_dom"/>
</dbReference>
<dbReference type="InterPro" id="IPR013320">
    <property type="entry name" value="ConA-like_dom_sf"/>
</dbReference>
<gene>
    <name evidence="6" type="ORF">PLOB_00037432</name>
</gene>
<keyword evidence="7" id="KW-1185">Reference proteome</keyword>
<dbReference type="InterPro" id="IPR051005">
    <property type="entry name" value="Pentraxin_domain"/>
</dbReference>
<evidence type="ECO:0000259" key="5">
    <source>
        <dbReference type="PROSITE" id="PS51828"/>
    </source>
</evidence>
<evidence type="ECO:0000313" key="7">
    <source>
        <dbReference type="Proteomes" id="UP001159405"/>
    </source>
</evidence>
<feature type="chain" id="PRO_5046102086" description="Pentraxin (PTX) domain-containing protein" evidence="4">
    <location>
        <begin position="29"/>
        <end position="270"/>
    </location>
</feature>
<evidence type="ECO:0000313" key="6">
    <source>
        <dbReference type="EMBL" id="CAH3134574.1"/>
    </source>
</evidence>
<evidence type="ECO:0000256" key="1">
    <source>
        <dbReference type="ARBA" id="ARBA00022723"/>
    </source>
</evidence>
<comment type="caution">
    <text evidence="6">The sequence shown here is derived from an EMBL/GenBank/DDBJ whole genome shotgun (WGS) entry which is preliminary data.</text>
</comment>
<dbReference type="PROSITE" id="PS51828">
    <property type="entry name" value="PTX_2"/>
    <property type="match status" value="1"/>
</dbReference>
<protein>
    <recommendedName>
        <fullName evidence="5">Pentraxin (PTX) domain-containing protein</fullName>
    </recommendedName>
</protein>
<reference evidence="6 7" key="1">
    <citation type="submission" date="2022-05" db="EMBL/GenBank/DDBJ databases">
        <authorList>
            <consortium name="Genoscope - CEA"/>
            <person name="William W."/>
        </authorList>
    </citation>
    <scope>NUCLEOTIDE SEQUENCE [LARGE SCALE GENOMIC DNA]</scope>
</reference>
<dbReference type="Pfam" id="PF00354">
    <property type="entry name" value="Pentaxin"/>
    <property type="match status" value="1"/>
</dbReference>
<evidence type="ECO:0000256" key="2">
    <source>
        <dbReference type="ARBA" id="ARBA00022837"/>
    </source>
</evidence>
<comment type="caution">
    <text evidence="3">Lacks conserved residue(s) required for the propagation of feature annotation.</text>
</comment>
<dbReference type="PRINTS" id="PR00895">
    <property type="entry name" value="PENTAXIN"/>
</dbReference>
<accession>A0ABN8P5I1</accession>
<feature type="domain" description="Pentraxin (PTX)" evidence="5">
    <location>
        <begin position="76"/>
        <end position="270"/>
    </location>
</feature>
<sequence>MVATKLIAFVAFVMLITLLEQIKSGVHAGRMTKAKRGGRVKVIHTGPRVRKLKKKVEELKKKLASMEPCEPCESAKTEGFLFDSHTMTDYLEVEVEGLNKRFDELTSCTWVKFKYPSLFSEIVVCALGYQFCFGRRSDKLYMEMGGAYSTFNGFVRFNEWTNYCVTMDIDGWEVYVNGTRKKSFLDQGVSVIFKEGKMVYGQKYADSYGSSFNPQRSFVGEMAGINFWDRKLSDAEISEMSKSCKSGKGNIFSMVDLKVMGGVKKIPASC</sequence>
<keyword evidence="1" id="KW-0479">Metal-binding</keyword>
<evidence type="ECO:0000256" key="3">
    <source>
        <dbReference type="PROSITE-ProRule" id="PRU01172"/>
    </source>
</evidence>
<organism evidence="6 7">
    <name type="scientific">Porites lobata</name>
    <dbReference type="NCBI Taxonomy" id="104759"/>
    <lineage>
        <taxon>Eukaryota</taxon>
        <taxon>Metazoa</taxon>
        <taxon>Cnidaria</taxon>
        <taxon>Anthozoa</taxon>
        <taxon>Hexacorallia</taxon>
        <taxon>Scleractinia</taxon>
        <taxon>Fungiina</taxon>
        <taxon>Poritidae</taxon>
        <taxon>Porites</taxon>
    </lineage>
</organism>
<proteinExistence type="predicted"/>
<keyword evidence="4" id="KW-0732">Signal</keyword>
<keyword evidence="2" id="KW-0106">Calcium</keyword>
<dbReference type="SUPFAM" id="SSF49899">
    <property type="entry name" value="Concanavalin A-like lectins/glucanases"/>
    <property type="match status" value="1"/>
</dbReference>
<dbReference type="PANTHER" id="PTHR45869">
    <property type="entry name" value="C-REACTIVE PROTEIN-RELATED"/>
    <property type="match status" value="1"/>
</dbReference>
<name>A0ABN8P5I1_9CNID</name>
<dbReference type="Gene3D" id="2.60.120.200">
    <property type="match status" value="1"/>
</dbReference>
<feature type="signal peptide" evidence="4">
    <location>
        <begin position="1"/>
        <end position="28"/>
    </location>
</feature>